<evidence type="ECO:0000256" key="3">
    <source>
        <dbReference type="ARBA" id="ARBA00022475"/>
    </source>
</evidence>
<feature type="domain" description="ABC transmembrane type-1" evidence="8">
    <location>
        <begin position="63"/>
        <end position="248"/>
    </location>
</feature>
<accession>A0ABT6GB69</accession>
<feature type="transmembrane region" description="Helical" evidence="7">
    <location>
        <begin position="102"/>
        <end position="122"/>
    </location>
</feature>
<dbReference type="RefSeq" id="WP_114102442.1">
    <property type="nucleotide sequence ID" value="NZ_JARSBO010000004.1"/>
</dbReference>
<keyword evidence="4 7" id="KW-0812">Transmembrane</keyword>
<evidence type="ECO:0000256" key="7">
    <source>
        <dbReference type="RuleBase" id="RU363032"/>
    </source>
</evidence>
<gene>
    <name evidence="9" type="ORF">P7680_09700</name>
</gene>
<evidence type="ECO:0000313" key="9">
    <source>
        <dbReference type="EMBL" id="MDG4719274.1"/>
    </source>
</evidence>
<feature type="transmembrane region" description="Helical" evidence="7">
    <location>
        <begin position="67"/>
        <end position="90"/>
    </location>
</feature>
<feature type="transmembrane region" description="Helical" evidence="7">
    <location>
        <begin position="222"/>
        <end position="244"/>
    </location>
</feature>
<comment type="subcellular location">
    <subcellularLocation>
        <location evidence="1 7">Cell membrane</location>
        <topology evidence="1 7">Multi-pass membrane protein</topology>
    </subcellularLocation>
</comment>
<dbReference type="PROSITE" id="PS50928">
    <property type="entry name" value="ABC_TM1"/>
    <property type="match status" value="1"/>
</dbReference>
<dbReference type="InterPro" id="IPR000515">
    <property type="entry name" value="MetI-like"/>
</dbReference>
<evidence type="ECO:0000256" key="1">
    <source>
        <dbReference type="ARBA" id="ARBA00004651"/>
    </source>
</evidence>
<dbReference type="Pfam" id="PF00528">
    <property type="entry name" value="BPD_transp_1"/>
    <property type="match status" value="1"/>
</dbReference>
<evidence type="ECO:0000259" key="8">
    <source>
        <dbReference type="PROSITE" id="PS50928"/>
    </source>
</evidence>
<dbReference type="Gene3D" id="1.10.3720.10">
    <property type="entry name" value="MetI-like"/>
    <property type="match status" value="1"/>
</dbReference>
<feature type="transmembrane region" description="Helical" evidence="7">
    <location>
        <begin position="128"/>
        <end position="148"/>
    </location>
</feature>
<dbReference type="PANTHER" id="PTHR30151">
    <property type="entry name" value="ALKANE SULFONATE ABC TRANSPORTER-RELATED, MEMBRANE SUBUNIT"/>
    <property type="match status" value="1"/>
</dbReference>
<comment type="similarity">
    <text evidence="7">Belongs to the binding-protein-dependent transport system permease family.</text>
</comment>
<evidence type="ECO:0000256" key="2">
    <source>
        <dbReference type="ARBA" id="ARBA00022448"/>
    </source>
</evidence>
<keyword evidence="10" id="KW-1185">Reference proteome</keyword>
<name>A0ABT6GB69_9PROT</name>
<evidence type="ECO:0000256" key="6">
    <source>
        <dbReference type="ARBA" id="ARBA00023136"/>
    </source>
</evidence>
<dbReference type="EMBL" id="JARSBO010000004">
    <property type="protein sequence ID" value="MDG4719274.1"/>
    <property type="molecule type" value="Genomic_DNA"/>
</dbReference>
<keyword evidence="2 7" id="KW-0813">Transport</keyword>
<protein>
    <submittedName>
        <fullName evidence="9">ABC transporter permease</fullName>
    </submittedName>
</protein>
<dbReference type="SUPFAM" id="SSF161098">
    <property type="entry name" value="MetI-like"/>
    <property type="match status" value="1"/>
</dbReference>
<evidence type="ECO:0000256" key="4">
    <source>
        <dbReference type="ARBA" id="ARBA00022692"/>
    </source>
</evidence>
<feature type="transmembrane region" description="Helical" evidence="7">
    <location>
        <begin position="169"/>
        <end position="194"/>
    </location>
</feature>
<organism evidence="9 10">
    <name type="scientific">Thalassospira aquimaris</name>
    <dbReference type="NCBI Taxonomy" id="3037796"/>
    <lineage>
        <taxon>Bacteria</taxon>
        <taxon>Pseudomonadati</taxon>
        <taxon>Pseudomonadota</taxon>
        <taxon>Alphaproteobacteria</taxon>
        <taxon>Rhodospirillales</taxon>
        <taxon>Thalassospiraceae</taxon>
        <taxon>Thalassospira</taxon>
    </lineage>
</organism>
<dbReference type="CDD" id="cd06261">
    <property type="entry name" value="TM_PBP2"/>
    <property type="match status" value="1"/>
</dbReference>
<proteinExistence type="inferred from homology"/>
<evidence type="ECO:0000313" key="10">
    <source>
        <dbReference type="Proteomes" id="UP001529180"/>
    </source>
</evidence>
<sequence length="270" mass="29094">MGVVKDIAVYFWSVWGALVGLFLFVALWEAGHAVYGDFILPAPADALARFGDFVHDGSAVSAASDTAIRAIGGFAVSGLIGSLVGVMAGLSITAARAVRPVVTVLLGIPPIAWIVLALLWFGPTGMTPMFTVIVTSIPITFAGAVEGTRTLDRDLEDMARIFRATRLRIFVDVHLPHILSYLFPAWITALGMAWKVAVMAELLATSDGIGARMATARVNLDMAATMAWIVATVGLLLMVEYLVLEPLKRRTETWRQRPAGHGNSSQMRRM</sequence>
<feature type="transmembrane region" description="Helical" evidence="7">
    <location>
        <begin position="7"/>
        <end position="28"/>
    </location>
</feature>
<reference evidence="9 10" key="1">
    <citation type="submission" date="2023-03" db="EMBL/GenBank/DDBJ databases">
        <title>Strain FZY0004 represents a novel species in the genus Thalassospira isolated from seawater.</title>
        <authorList>
            <person name="Fu Z.-Y."/>
        </authorList>
    </citation>
    <scope>NUCLEOTIDE SEQUENCE [LARGE SCALE GENOMIC DNA]</scope>
    <source>
        <strain evidence="9 10">FZY0004</strain>
    </source>
</reference>
<comment type="caution">
    <text evidence="9">The sequence shown here is derived from an EMBL/GenBank/DDBJ whole genome shotgun (WGS) entry which is preliminary data.</text>
</comment>
<keyword evidence="6 7" id="KW-0472">Membrane</keyword>
<keyword evidence="5 7" id="KW-1133">Transmembrane helix</keyword>
<dbReference type="Proteomes" id="UP001529180">
    <property type="component" value="Unassembled WGS sequence"/>
</dbReference>
<evidence type="ECO:0000256" key="5">
    <source>
        <dbReference type="ARBA" id="ARBA00022989"/>
    </source>
</evidence>
<dbReference type="InterPro" id="IPR035906">
    <property type="entry name" value="MetI-like_sf"/>
</dbReference>
<keyword evidence="3" id="KW-1003">Cell membrane</keyword>
<dbReference type="PANTHER" id="PTHR30151:SF0">
    <property type="entry name" value="ABC TRANSPORTER PERMEASE PROTEIN MJ0413-RELATED"/>
    <property type="match status" value="1"/>
</dbReference>